<gene>
    <name evidence="2" type="ORF">PCA31118_04698</name>
</gene>
<name>A0A5E5AM78_9BURK</name>
<dbReference type="EMBL" id="CABPSQ010000013">
    <property type="protein sequence ID" value="VVE74186.1"/>
    <property type="molecule type" value="Genomic_DNA"/>
</dbReference>
<evidence type="ECO:0000313" key="3">
    <source>
        <dbReference type="Proteomes" id="UP000414136"/>
    </source>
</evidence>
<dbReference type="Pfam" id="PF01381">
    <property type="entry name" value="HTH_3"/>
    <property type="match status" value="1"/>
</dbReference>
<accession>A0A5E5AM78</accession>
<dbReference type="GO" id="GO:0003677">
    <property type="term" value="F:DNA binding"/>
    <property type="evidence" value="ECO:0007669"/>
    <property type="project" value="InterPro"/>
</dbReference>
<evidence type="ECO:0000313" key="2">
    <source>
        <dbReference type="EMBL" id="VVE74186.1"/>
    </source>
</evidence>
<feature type="domain" description="HTH cro/C1-type" evidence="1">
    <location>
        <begin position="17"/>
        <end position="51"/>
    </location>
</feature>
<dbReference type="PROSITE" id="PS50943">
    <property type="entry name" value="HTH_CROC1"/>
    <property type="match status" value="1"/>
</dbReference>
<evidence type="ECO:0000259" key="1">
    <source>
        <dbReference type="PROSITE" id="PS50943"/>
    </source>
</evidence>
<keyword evidence="3" id="KW-1185">Reference proteome</keyword>
<dbReference type="InterPro" id="IPR010982">
    <property type="entry name" value="Lambda_DNA-bd_dom_sf"/>
</dbReference>
<dbReference type="CDD" id="cd00093">
    <property type="entry name" value="HTH_XRE"/>
    <property type="match status" value="1"/>
</dbReference>
<dbReference type="RefSeq" id="WP_150627362.1">
    <property type="nucleotide sequence ID" value="NZ_CABPSQ010000013.1"/>
</dbReference>
<reference evidence="2 3" key="1">
    <citation type="submission" date="2019-08" db="EMBL/GenBank/DDBJ databases">
        <authorList>
            <person name="Peeters C."/>
        </authorList>
    </citation>
    <scope>NUCLEOTIDE SEQUENCE [LARGE SCALE GENOMIC DNA]</scope>
    <source>
        <strain evidence="2 3">LMG 31118</strain>
    </source>
</reference>
<dbReference type="AlphaFoldDB" id="A0A5E5AM78"/>
<dbReference type="Proteomes" id="UP000414136">
    <property type="component" value="Unassembled WGS sequence"/>
</dbReference>
<proteinExistence type="predicted"/>
<organism evidence="2 3">
    <name type="scientific">Pandoraea captiosa</name>
    <dbReference type="NCBI Taxonomy" id="2508302"/>
    <lineage>
        <taxon>Bacteria</taxon>
        <taxon>Pseudomonadati</taxon>
        <taxon>Pseudomonadota</taxon>
        <taxon>Betaproteobacteria</taxon>
        <taxon>Burkholderiales</taxon>
        <taxon>Burkholderiaceae</taxon>
        <taxon>Pandoraea</taxon>
    </lineage>
</organism>
<dbReference type="OrthoDB" id="9791537at2"/>
<dbReference type="InterPro" id="IPR001387">
    <property type="entry name" value="Cro/C1-type_HTH"/>
</dbReference>
<dbReference type="SUPFAM" id="SSF47413">
    <property type="entry name" value="lambda repressor-like DNA-binding domains"/>
    <property type="match status" value="1"/>
</dbReference>
<dbReference type="Gene3D" id="1.10.260.40">
    <property type="entry name" value="lambda repressor-like DNA-binding domains"/>
    <property type="match status" value="1"/>
</dbReference>
<sequence length="72" mass="7740">MSTAKEHLERCIAAGATQKEIEAKTGVSQATISRILSGEHADPRSSTSTKIKSFRVRAKKRAAEVKSEQVAA</sequence>
<protein>
    <recommendedName>
        <fullName evidence="1">HTH cro/C1-type domain-containing protein</fullName>
    </recommendedName>
</protein>